<feature type="compositionally biased region" description="Basic and acidic residues" evidence="6">
    <location>
        <begin position="714"/>
        <end position="724"/>
    </location>
</feature>
<keyword evidence="5" id="KW-0175">Coiled coil</keyword>
<feature type="compositionally biased region" description="Polar residues" evidence="6">
    <location>
        <begin position="1010"/>
        <end position="1027"/>
    </location>
</feature>
<organism evidence="8 9">
    <name type="scientific">Aromia moschata</name>
    <dbReference type="NCBI Taxonomy" id="1265417"/>
    <lineage>
        <taxon>Eukaryota</taxon>
        <taxon>Metazoa</taxon>
        <taxon>Ecdysozoa</taxon>
        <taxon>Arthropoda</taxon>
        <taxon>Hexapoda</taxon>
        <taxon>Insecta</taxon>
        <taxon>Pterygota</taxon>
        <taxon>Neoptera</taxon>
        <taxon>Endopterygota</taxon>
        <taxon>Coleoptera</taxon>
        <taxon>Polyphaga</taxon>
        <taxon>Cucujiformia</taxon>
        <taxon>Chrysomeloidea</taxon>
        <taxon>Cerambycidae</taxon>
        <taxon>Cerambycinae</taxon>
        <taxon>Callichromatini</taxon>
        <taxon>Aromia</taxon>
    </lineage>
</organism>
<evidence type="ECO:0000256" key="4">
    <source>
        <dbReference type="ARBA" id="ARBA00022753"/>
    </source>
</evidence>
<keyword evidence="4" id="KW-0967">Endosome</keyword>
<keyword evidence="3" id="KW-0963">Cytoplasm</keyword>
<dbReference type="CDD" id="cd09234">
    <property type="entry name" value="V_HD-PTP_like"/>
    <property type="match status" value="1"/>
</dbReference>
<dbReference type="Proteomes" id="UP001162162">
    <property type="component" value="Unassembled WGS sequence"/>
</dbReference>
<feature type="compositionally biased region" description="Low complexity" evidence="6">
    <location>
        <begin position="1077"/>
        <end position="1090"/>
    </location>
</feature>
<sequence>MEAAPRLPMVSFDLKVCTENTQFGPQLKQYIAAFYNEDPDSYSTEIHNLETLRSAAVRPTMDINGVQLLKKYYCQLHFLKSRFPMEENQDAAVQFLWRDNQVGMNCGGSDIRFELMVIMYNIGALHSYLGATDTRSTPDGMKMACTHFQCAAWAFQTVKEKFHQFVIYMSSVELIHFFQQVCLAQAQECILEKSMLDNRKATIIAKVAVQVYSYYRQSLSILQSTNDELVGGKTYKEWIKYLQFKVSYHKCVALLFQGQQAEEQQKMGERVAFYQAACEQLEEARKISSGLKSWQQEINESLAFTSDVVEGKRKAAKNENEFIYHEEVPDKDHLQEVKGASLVKGIPFSITDAEVSGPDIFARLVPMEAHEAASLYSETKAQVLRQMGELVESKDQSLAEFMSSMQLDLLTKVISVAMNQATGIPQELIDRAAALSAKPTATQDLVEAMGKLSNIYQEVESNLNEIDALLKEEEEAEKRYQELMGKRPPSIIATDLAREAAKYREAHTKANDSNQTLHRAMTAHIANLKILQQPLRQLQHQLPSIELPNQNIDEKALRELEALVSKVEEMRNQRSMLWAQFREAVHKDDITNSLVTKQPNLALEQLFQIELQKHQKLAGLIEQNCAAQENIRKALVDSYAKAVTTRRYVQEVIQKRNATISALIASHDSYDDLLAKANKGIEFYTKLETNVSKLLQRIKSACKVQQEEREQILQKNDVSKREDAAATASTAPITATPAAPKLKDYLESRKKGSMMPGYADPQPPTWPPAVRPAPLGSEVTDLPKSAGGQEAVGYPAQYGYGQAHPYQMPGQQAPPVVDQHIISRMDNLLSSIKGEGGSQRKPQHSYSNYIPQNYATSATTYVPSTQQQPYAVVTQSDYDPTRAYTTTTNSYRPLSSYAVPNISTTHMQYPDSSLGAAASDESTAGAGYHYQQQPQNPPPQGANVNTYYPTGYAPDYNAQTVHPSAAPTQYHSMEYATSVPANLVNYPSYNSTYSSPTPNISSVPAKPGCSGSSSYLPASTSGASGYTQPLHGYYPSAGTPNPQESGYSSGGTVGQSLPSPCPSSSQQNVPTPNVQDYSGSQSYTQQTQSYPETVAPGTQQIYPSSTLQSGTYPTSNTYSTGTGVSHQSTDNTYTQSYQDMQSYQGGTGSSYLGTAGTETQPGQYYATGMYQAPYASGTGSDASQQAYQAGSTSSASLDATGYGTYSNYYGQDYSQNYASGYGYVQQPAQQQQSTVSVPATTKESNIDLLSGLDFTISQAPLIPQQKTLPKAEEGEAKAAGSESKVDATKKPTVKEEKPVQPEIKRPTVKILPSKPLNNGDVKHLFKAEAEKYEKYVETLTNKTLSGPTNLDIKWKEIQEKQDSEGRRRVELCGTKDDYINASFVK</sequence>
<dbReference type="InterPro" id="IPR038499">
    <property type="entry name" value="BRO1_sf"/>
</dbReference>
<evidence type="ECO:0000313" key="9">
    <source>
        <dbReference type="Proteomes" id="UP001162162"/>
    </source>
</evidence>
<dbReference type="GO" id="GO:0032456">
    <property type="term" value="P:endocytic recycling"/>
    <property type="evidence" value="ECO:0007669"/>
    <property type="project" value="TreeGrafter"/>
</dbReference>
<dbReference type="PANTHER" id="PTHR23030:SF30">
    <property type="entry name" value="TYROSINE-PROTEIN PHOSPHATASE NON-RECEPTOR TYPE 23"/>
    <property type="match status" value="1"/>
</dbReference>
<dbReference type="Pfam" id="PF13949">
    <property type="entry name" value="ALIX_LYPXL_bnd"/>
    <property type="match status" value="1"/>
</dbReference>
<feature type="compositionally biased region" description="Low complexity" evidence="6">
    <location>
        <begin position="1055"/>
        <end position="1067"/>
    </location>
</feature>
<accession>A0AAV8ZBA1</accession>
<feature type="compositionally biased region" description="Low complexity" evidence="6">
    <location>
        <begin position="725"/>
        <end position="734"/>
    </location>
</feature>
<feature type="compositionally biased region" description="Polar residues" evidence="6">
    <location>
        <begin position="1038"/>
        <end position="1047"/>
    </location>
</feature>
<feature type="region of interest" description="Disordered" evidence="6">
    <location>
        <begin position="1263"/>
        <end position="1305"/>
    </location>
</feature>
<proteinExistence type="predicted"/>
<feature type="compositionally biased region" description="Basic and acidic residues" evidence="6">
    <location>
        <begin position="1283"/>
        <end position="1305"/>
    </location>
</feature>
<dbReference type="Gene3D" id="1.20.120.560">
    <property type="entry name" value="alix/aip1 in complex with the ypdl late domain"/>
    <property type="match status" value="1"/>
</dbReference>
<dbReference type="PANTHER" id="PTHR23030">
    <property type="entry name" value="PCD6 INTERACTING PROTEIN-RELATED"/>
    <property type="match status" value="1"/>
</dbReference>
<gene>
    <name evidence="8" type="ORF">NQ318_020154</name>
</gene>
<dbReference type="GO" id="GO:0043328">
    <property type="term" value="P:protein transport to vacuole involved in ubiquitin-dependent protein catabolic process via the multivesicular body sorting pathway"/>
    <property type="evidence" value="ECO:0007669"/>
    <property type="project" value="TreeGrafter"/>
</dbReference>
<reference evidence="8" key="1">
    <citation type="journal article" date="2023" name="Insect Mol. Biol.">
        <title>Genome sequencing provides insights into the evolution of gene families encoding plant cell wall-degrading enzymes in longhorned beetles.</title>
        <authorList>
            <person name="Shin N.R."/>
            <person name="Okamura Y."/>
            <person name="Kirsch R."/>
            <person name="Pauchet Y."/>
        </authorList>
    </citation>
    <scope>NUCLEOTIDE SEQUENCE</scope>
    <source>
        <strain evidence="8">AMC_N1</strain>
    </source>
</reference>
<evidence type="ECO:0000256" key="6">
    <source>
        <dbReference type="SAM" id="MobiDB-lite"/>
    </source>
</evidence>
<dbReference type="PROSITE" id="PS51180">
    <property type="entry name" value="BRO1"/>
    <property type="match status" value="1"/>
</dbReference>
<dbReference type="Gene3D" id="1.25.40.280">
    <property type="entry name" value="alix/aip1 like domains"/>
    <property type="match status" value="1"/>
</dbReference>
<evidence type="ECO:0000313" key="8">
    <source>
        <dbReference type="EMBL" id="KAJ8960856.1"/>
    </source>
</evidence>
<feature type="region of interest" description="Disordered" evidence="6">
    <location>
        <begin position="714"/>
        <end position="734"/>
    </location>
</feature>
<comment type="subcellular location">
    <subcellularLocation>
        <location evidence="2">Cytoplasm</location>
    </subcellularLocation>
    <subcellularLocation>
        <location evidence="1">Endosome</location>
    </subcellularLocation>
</comment>
<feature type="non-terminal residue" evidence="8">
    <location>
        <position position="1385"/>
    </location>
</feature>
<evidence type="ECO:0000259" key="7">
    <source>
        <dbReference type="PROSITE" id="PS51180"/>
    </source>
</evidence>
<dbReference type="GO" id="GO:0005768">
    <property type="term" value="C:endosome"/>
    <property type="evidence" value="ECO:0007669"/>
    <property type="project" value="UniProtKB-SubCell"/>
</dbReference>
<dbReference type="EMBL" id="JAPWTK010000007">
    <property type="protein sequence ID" value="KAJ8960856.1"/>
    <property type="molecule type" value="Genomic_DNA"/>
</dbReference>
<feature type="coiled-coil region" evidence="5">
    <location>
        <begin position="456"/>
        <end position="486"/>
    </location>
</feature>
<comment type="caution">
    <text evidence="8">The sequence shown here is derived from an EMBL/GenBank/DDBJ whole genome shotgun (WGS) entry which is preliminary data.</text>
</comment>
<dbReference type="Gene3D" id="1.20.140.50">
    <property type="entry name" value="alix/aip1 like domains"/>
    <property type="match status" value="1"/>
</dbReference>
<evidence type="ECO:0000256" key="5">
    <source>
        <dbReference type="SAM" id="Coils"/>
    </source>
</evidence>
<feature type="region of interest" description="Disordered" evidence="6">
    <location>
        <begin position="910"/>
        <end position="943"/>
    </location>
</feature>
<dbReference type="InterPro" id="IPR004328">
    <property type="entry name" value="BRO1_dom"/>
</dbReference>
<dbReference type="InterPro" id="IPR025304">
    <property type="entry name" value="ALIX_V_dom"/>
</dbReference>
<dbReference type="SMART" id="SM01041">
    <property type="entry name" value="BRO1"/>
    <property type="match status" value="1"/>
</dbReference>
<name>A0AAV8ZBA1_9CUCU</name>
<dbReference type="Pfam" id="PF03097">
    <property type="entry name" value="BRO1"/>
    <property type="match status" value="1"/>
</dbReference>
<evidence type="ECO:0000256" key="2">
    <source>
        <dbReference type="ARBA" id="ARBA00004496"/>
    </source>
</evidence>
<feature type="compositionally biased region" description="Polar residues" evidence="6">
    <location>
        <begin position="1096"/>
        <end position="1130"/>
    </location>
</feature>
<feature type="domain" description="BRO1" evidence="7">
    <location>
        <begin position="8"/>
        <end position="398"/>
    </location>
</feature>
<evidence type="ECO:0000256" key="1">
    <source>
        <dbReference type="ARBA" id="ARBA00004177"/>
    </source>
</evidence>
<protein>
    <recommendedName>
        <fullName evidence="7">BRO1 domain-containing protein</fullName>
    </recommendedName>
</protein>
<evidence type="ECO:0000256" key="3">
    <source>
        <dbReference type="ARBA" id="ARBA00022490"/>
    </source>
</evidence>
<keyword evidence="9" id="KW-1185">Reference proteome</keyword>
<dbReference type="GO" id="GO:0045022">
    <property type="term" value="P:early endosome to late endosome transport"/>
    <property type="evidence" value="ECO:0007669"/>
    <property type="project" value="TreeGrafter"/>
</dbReference>
<feature type="region of interest" description="Disordered" evidence="6">
    <location>
        <begin position="993"/>
        <end position="1130"/>
    </location>
</feature>